<dbReference type="AlphaFoldDB" id="A0A382FIF0"/>
<dbReference type="EMBL" id="UINC01049972">
    <property type="protein sequence ID" value="SVB62382.1"/>
    <property type="molecule type" value="Genomic_DNA"/>
</dbReference>
<reference evidence="1" key="1">
    <citation type="submission" date="2018-05" db="EMBL/GenBank/DDBJ databases">
        <authorList>
            <person name="Lanie J.A."/>
            <person name="Ng W.-L."/>
            <person name="Kazmierczak K.M."/>
            <person name="Andrzejewski T.M."/>
            <person name="Davidsen T.M."/>
            <person name="Wayne K.J."/>
            <person name="Tettelin H."/>
            <person name="Glass J.I."/>
            <person name="Rusch D."/>
            <person name="Podicherti R."/>
            <person name="Tsui H.-C.T."/>
            <person name="Winkler M.E."/>
        </authorList>
    </citation>
    <scope>NUCLEOTIDE SEQUENCE</scope>
</reference>
<evidence type="ECO:0000313" key="1">
    <source>
        <dbReference type="EMBL" id="SVB62382.1"/>
    </source>
</evidence>
<organism evidence="1">
    <name type="scientific">marine metagenome</name>
    <dbReference type="NCBI Taxonomy" id="408172"/>
    <lineage>
        <taxon>unclassified sequences</taxon>
        <taxon>metagenomes</taxon>
        <taxon>ecological metagenomes</taxon>
    </lineage>
</organism>
<evidence type="ECO:0008006" key="2">
    <source>
        <dbReference type="Google" id="ProtNLM"/>
    </source>
</evidence>
<sequence>MMRNKIQGAFFLMAVFALVAAPLANADDRDDVEAVINQYIDSEGFDLTEQTKLMAGDRTYISAGMIYSNNEKSMALQTAGNKVITTANPDVQRIATIEDLKIRLNGNAAVASFYRTINDTNSVENVRAGQNAMITIYQTATMVLFKVNDEWKIVHTHLSPTK</sequence>
<gene>
    <name evidence="1" type="ORF">METZ01_LOCUS215236</name>
</gene>
<dbReference type="Gene3D" id="3.10.450.50">
    <property type="match status" value="1"/>
</dbReference>
<protein>
    <recommendedName>
        <fullName evidence="2">SnoaL-like domain-containing protein</fullName>
    </recommendedName>
</protein>
<accession>A0A382FIF0</accession>
<dbReference type="SUPFAM" id="SSF54427">
    <property type="entry name" value="NTF2-like"/>
    <property type="match status" value="1"/>
</dbReference>
<name>A0A382FIF0_9ZZZZ</name>
<dbReference type="InterPro" id="IPR032710">
    <property type="entry name" value="NTF2-like_dom_sf"/>
</dbReference>
<proteinExistence type="predicted"/>